<keyword evidence="14" id="KW-0496">Mitochondrion</keyword>
<keyword evidence="10" id="KW-0653">Protein transport</keyword>
<keyword evidence="21" id="KW-1185">Reference proteome</keyword>
<dbReference type="Gene3D" id="2.70.130.10">
    <property type="entry name" value="Mannose-6-phosphate receptor binding domain"/>
    <property type="match status" value="1"/>
</dbReference>
<evidence type="ECO:0000256" key="6">
    <source>
        <dbReference type="ARBA" id="ARBA00013776"/>
    </source>
</evidence>
<dbReference type="Pfam" id="PF09451">
    <property type="entry name" value="ATG27"/>
    <property type="match status" value="1"/>
</dbReference>
<evidence type="ECO:0000256" key="11">
    <source>
        <dbReference type="ARBA" id="ARBA00022989"/>
    </source>
</evidence>
<evidence type="ECO:0000256" key="14">
    <source>
        <dbReference type="ARBA" id="ARBA00023128"/>
    </source>
</evidence>
<dbReference type="GO" id="GO:0015031">
    <property type="term" value="P:protein transport"/>
    <property type="evidence" value="ECO:0007669"/>
    <property type="project" value="UniProtKB-KW"/>
</dbReference>
<evidence type="ECO:0000256" key="8">
    <source>
        <dbReference type="ARBA" id="ARBA00022692"/>
    </source>
</evidence>
<feature type="domain" description="MRH" evidence="19">
    <location>
        <begin position="44"/>
        <end position="205"/>
    </location>
</feature>
<dbReference type="PROSITE" id="PS51914">
    <property type="entry name" value="MRH"/>
    <property type="match status" value="1"/>
</dbReference>
<comment type="subcellular location">
    <subcellularLocation>
        <location evidence="2">Cytoplasmic vesicle membrane</location>
        <topology evidence="2">Single-pass type I membrane protein</topology>
    </subcellularLocation>
    <subcellularLocation>
        <location evidence="4">Golgi apparatus membrane</location>
        <topology evidence="4">Single-pass type I membrane protein</topology>
    </subcellularLocation>
    <subcellularLocation>
        <location evidence="1">Mitochondrion membrane</location>
        <topology evidence="1">Single-pass membrane protein</topology>
    </subcellularLocation>
    <subcellularLocation>
        <location evidence="3">Preautophagosomal structure membrane</location>
        <topology evidence="3">Single-pass type I membrane protein</topology>
    </subcellularLocation>
</comment>
<dbReference type="InterPro" id="IPR009011">
    <property type="entry name" value="Man6P_isomerase_rcpt-bd_dom_sf"/>
</dbReference>
<evidence type="ECO:0000256" key="13">
    <source>
        <dbReference type="ARBA" id="ARBA00023034"/>
    </source>
</evidence>
<dbReference type="EMBL" id="MU167289">
    <property type="protein sequence ID" value="KAG0144736.1"/>
    <property type="molecule type" value="Genomic_DNA"/>
</dbReference>
<keyword evidence="16" id="KW-1015">Disulfide bond</keyword>
<dbReference type="Proteomes" id="UP000886653">
    <property type="component" value="Unassembled WGS sequence"/>
</dbReference>
<dbReference type="GO" id="GO:0030659">
    <property type="term" value="C:cytoplasmic vesicle membrane"/>
    <property type="evidence" value="ECO:0007669"/>
    <property type="project" value="UniProtKB-SubCell"/>
</dbReference>
<keyword evidence="12" id="KW-0072">Autophagy</keyword>
<keyword evidence="17" id="KW-0968">Cytoplasmic vesicle</keyword>
<dbReference type="GO" id="GO:0034045">
    <property type="term" value="C:phagophore assembly site membrane"/>
    <property type="evidence" value="ECO:0007669"/>
    <property type="project" value="UniProtKB-SubCell"/>
</dbReference>
<comment type="similarity">
    <text evidence="5">Belongs to the ATG27 family.</text>
</comment>
<protein>
    <recommendedName>
        <fullName evidence="6">Autophagy-related protein 27</fullName>
    </recommendedName>
</protein>
<evidence type="ECO:0000256" key="5">
    <source>
        <dbReference type="ARBA" id="ARBA00005363"/>
    </source>
</evidence>
<keyword evidence="9" id="KW-0732">Signal</keyword>
<evidence type="ECO:0000256" key="17">
    <source>
        <dbReference type="ARBA" id="ARBA00023329"/>
    </source>
</evidence>
<dbReference type="GO" id="GO:0000139">
    <property type="term" value="C:Golgi membrane"/>
    <property type="evidence" value="ECO:0007669"/>
    <property type="project" value="UniProtKB-SubCell"/>
</dbReference>
<evidence type="ECO:0000256" key="15">
    <source>
        <dbReference type="ARBA" id="ARBA00023136"/>
    </source>
</evidence>
<keyword evidence="8 18" id="KW-0812">Transmembrane</keyword>
<dbReference type="PANTHER" id="PTHR15071">
    <property type="entry name" value="MANNOSE-6-PHOSPHATE RECEPTOR FAMILY MEMBER"/>
    <property type="match status" value="1"/>
</dbReference>
<evidence type="ECO:0000259" key="19">
    <source>
        <dbReference type="PROSITE" id="PS51914"/>
    </source>
</evidence>
<keyword evidence="7" id="KW-0813">Transport</keyword>
<reference evidence="20" key="1">
    <citation type="submission" date="2013-11" db="EMBL/GenBank/DDBJ databases">
        <title>Genome sequence of the fusiform rust pathogen reveals effectors for host alternation and coevolution with pine.</title>
        <authorList>
            <consortium name="DOE Joint Genome Institute"/>
            <person name="Smith K."/>
            <person name="Pendleton A."/>
            <person name="Kubisiak T."/>
            <person name="Anderson C."/>
            <person name="Salamov A."/>
            <person name="Aerts A."/>
            <person name="Riley R."/>
            <person name="Clum A."/>
            <person name="Lindquist E."/>
            <person name="Ence D."/>
            <person name="Campbell M."/>
            <person name="Kronenberg Z."/>
            <person name="Feau N."/>
            <person name="Dhillon B."/>
            <person name="Hamelin R."/>
            <person name="Burleigh J."/>
            <person name="Smith J."/>
            <person name="Yandell M."/>
            <person name="Nelson C."/>
            <person name="Grigoriev I."/>
            <person name="Davis J."/>
        </authorList>
    </citation>
    <scope>NUCLEOTIDE SEQUENCE</scope>
    <source>
        <strain evidence="20">G11</strain>
    </source>
</reference>
<evidence type="ECO:0000256" key="10">
    <source>
        <dbReference type="ARBA" id="ARBA00022927"/>
    </source>
</evidence>
<keyword evidence="11 18" id="KW-1133">Transmembrane helix</keyword>
<dbReference type="InterPro" id="IPR018939">
    <property type="entry name" value="Autophagy-rel_prot_27"/>
</dbReference>
<dbReference type="PANTHER" id="PTHR15071:SF13">
    <property type="entry name" value="AUTOPHAGY-RELATED PROTEIN 27"/>
    <property type="match status" value="1"/>
</dbReference>
<evidence type="ECO:0000256" key="4">
    <source>
        <dbReference type="ARBA" id="ARBA00004614"/>
    </source>
</evidence>
<name>A0A9P6NJL7_9BASI</name>
<comment type="caution">
    <text evidence="20">The sequence shown here is derived from an EMBL/GenBank/DDBJ whole genome shotgun (WGS) entry which is preliminary data.</text>
</comment>
<keyword evidence="15 18" id="KW-0472">Membrane</keyword>
<dbReference type="SUPFAM" id="SSF50911">
    <property type="entry name" value="Mannose 6-phosphate receptor domain"/>
    <property type="match status" value="1"/>
</dbReference>
<accession>A0A9P6NJL7</accession>
<evidence type="ECO:0000256" key="16">
    <source>
        <dbReference type="ARBA" id="ARBA00023157"/>
    </source>
</evidence>
<organism evidence="20 21">
    <name type="scientific">Cronartium quercuum f. sp. fusiforme G11</name>
    <dbReference type="NCBI Taxonomy" id="708437"/>
    <lineage>
        <taxon>Eukaryota</taxon>
        <taxon>Fungi</taxon>
        <taxon>Dikarya</taxon>
        <taxon>Basidiomycota</taxon>
        <taxon>Pucciniomycotina</taxon>
        <taxon>Pucciniomycetes</taxon>
        <taxon>Pucciniales</taxon>
        <taxon>Coleosporiaceae</taxon>
        <taxon>Cronartium</taxon>
    </lineage>
</organism>
<dbReference type="AlphaFoldDB" id="A0A9P6NJL7"/>
<evidence type="ECO:0000313" key="21">
    <source>
        <dbReference type="Proteomes" id="UP000886653"/>
    </source>
</evidence>
<proteinExistence type="inferred from homology"/>
<evidence type="ECO:0000256" key="1">
    <source>
        <dbReference type="ARBA" id="ARBA00004304"/>
    </source>
</evidence>
<evidence type="ECO:0000256" key="7">
    <source>
        <dbReference type="ARBA" id="ARBA00022448"/>
    </source>
</evidence>
<evidence type="ECO:0000256" key="3">
    <source>
        <dbReference type="ARBA" id="ARBA00004472"/>
    </source>
</evidence>
<sequence>MEFSRIMKTSNPRPLTFTFFSILSIIPSARSGALQSNGTRSELVDCKYNAPDGAHYDFTSLIAPPTWPLNVTTSRPTPPTLTIETLLISLCTALKPVEDGCPVGTTVCLSIFNEPADKGGADRRLISRIPLAGPSRAMVEGGGHINRDPVRITATGGTYNGVQQLVVFNLACATSAAAPRQPKTQYDSLKGLLTIEWPTPLACASKADSSPVNPSTGSGWFGSFITFVTVAFIGYFLVGIWINYNKYGGSGWDLVPHQDFWRDLPRMILDLFCAKTGRGQASRAGYSAL</sequence>
<gene>
    <name evidence="20" type="ORF">CROQUDRAFT_659542</name>
</gene>
<dbReference type="OrthoDB" id="29460at2759"/>
<evidence type="ECO:0000256" key="9">
    <source>
        <dbReference type="ARBA" id="ARBA00022729"/>
    </source>
</evidence>
<dbReference type="InterPro" id="IPR044865">
    <property type="entry name" value="MRH_dom"/>
</dbReference>
<keyword evidence="13" id="KW-0333">Golgi apparatus</keyword>
<evidence type="ECO:0000256" key="18">
    <source>
        <dbReference type="SAM" id="Phobius"/>
    </source>
</evidence>
<evidence type="ECO:0000313" key="20">
    <source>
        <dbReference type="EMBL" id="KAG0144736.1"/>
    </source>
</evidence>
<feature type="transmembrane region" description="Helical" evidence="18">
    <location>
        <begin position="220"/>
        <end position="242"/>
    </location>
</feature>
<dbReference type="GO" id="GO:0006914">
    <property type="term" value="P:autophagy"/>
    <property type="evidence" value="ECO:0007669"/>
    <property type="project" value="UniProtKB-KW"/>
</dbReference>
<dbReference type="GO" id="GO:0031966">
    <property type="term" value="C:mitochondrial membrane"/>
    <property type="evidence" value="ECO:0007669"/>
    <property type="project" value="UniProtKB-SubCell"/>
</dbReference>
<evidence type="ECO:0000256" key="2">
    <source>
        <dbReference type="ARBA" id="ARBA00004358"/>
    </source>
</evidence>
<evidence type="ECO:0000256" key="12">
    <source>
        <dbReference type="ARBA" id="ARBA00023006"/>
    </source>
</evidence>